<evidence type="ECO:0000256" key="1">
    <source>
        <dbReference type="ARBA" id="ARBA00004167"/>
    </source>
</evidence>
<keyword evidence="3 6" id="KW-1133">Transmembrane helix</keyword>
<proteinExistence type="predicted"/>
<name>A0A024SJ66_HYPJR</name>
<evidence type="ECO:0000313" key="9">
    <source>
        <dbReference type="Proteomes" id="UP000024376"/>
    </source>
</evidence>
<dbReference type="InterPro" id="IPR051694">
    <property type="entry name" value="Immunoregulatory_rcpt-like"/>
</dbReference>
<gene>
    <name evidence="8" type="ORF">M419DRAFT_140332</name>
</gene>
<feature type="region of interest" description="Disordered" evidence="5">
    <location>
        <begin position="339"/>
        <end position="397"/>
    </location>
</feature>
<keyword evidence="7" id="KW-0732">Signal</keyword>
<evidence type="ECO:0000256" key="7">
    <source>
        <dbReference type="SAM" id="SignalP"/>
    </source>
</evidence>
<dbReference type="PANTHER" id="PTHR15549">
    <property type="entry name" value="PAIRED IMMUNOGLOBULIN-LIKE TYPE 2 RECEPTOR"/>
    <property type="match status" value="1"/>
</dbReference>
<reference evidence="9" key="1">
    <citation type="journal article" date="2013" name="Ind. Biotechnol.">
        <title>Comparative genomics analysis of Trichoderma reesei strains.</title>
        <authorList>
            <person name="Koike H."/>
            <person name="Aerts A."/>
            <person name="LaButti K."/>
            <person name="Grigoriev I.V."/>
            <person name="Baker S.E."/>
        </authorList>
    </citation>
    <scope>NUCLEOTIDE SEQUENCE [LARGE SCALE GENOMIC DNA]</scope>
    <source>
        <strain evidence="9">ATCC 56765 / BCRC 32924 / NRRL 11460 / Rut C-30</strain>
    </source>
</reference>
<feature type="chain" id="PRO_5001537165" evidence="7">
    <location>
        <begin position="22"/>
        <end position="397"/>
    </location>
</feature>
<dbReference type="KEGG" id="trr:M419DRAFT_140332"/>
<evidence type="ECO:0000256" key="3">
    <source>
        <dbReference type="ARBA" id="ARBA00022989"/>
    </source>
</evidence>
<feature type="region of interest" description="Disordered" evidence="5">
    <location>
        <begin position="201"/>
        <end position="236"/>
    </location>
</feature>
<evidence type="ECO:0000313" key="8">
    <source>
        <dbReference type="EMBL" id="ETS05771.1"/>
    </source>
</evidence>
<comment type="subcellular location">
    <subcellularLocation>
        <location evidence="1">Membrane</location>
        <topology evidence="1">Single-pass membrane protein</topology>
    </subcellularLocation>
</comment>
<dbReference type="OrthoDB" id="4814718at2759"/>
<feature type="signal peptide" evidence="7">
    <location>
        <begin position="1"/>
        <end position="21"/>
    </location>
</feature>
<evidence type="ECO:0000256" key="4">
    <source>
        <dbReference type="ARBA" id="ARBA00023136"/>
    </source>
</evidence>
<dbReference type="HOGENOM" id="CLU_694562_0_0_1"/>
<feature type="transmembrane region" description="Helical" evidence="6">
    <location>
        <begin position="239"/>
        <end position="264"/>
    </location>
</feature>
<protein>
    <submittedName>
        <fullName evidence="8">Uncharacterized protein</fullName>
    </submittedName>
</protein>
<dbReference type="GO" id="GO:0071944">
    <property type="term" value="C:cell periphery"/>
    <property type="evidence" value="ECO:0007669"/>
    <property type="project" value="UniProtKB-ARBA"/>
</dbReference>
<feature type="region of interest" description="Disordered" evidence="5">
    <location>
        <begin position="272"/>
        <end position="298"/>
    </location>
</feature>
<sequence>MHHKPTTSLFLLLLGAAAARADNSNKPTPRSGPDESWASPAKETVAITGHAFEQQLAQGWSPRPTEAPKPLMGRMMVPRADDFTLGPQTCGFIPGSAGRSLTCVNSAHTCAVIQDYVGCCEINGECNQIQTTCIDYNASLDGACDLPSNYHTLCCDTSSLPNCYTWVISTSASSDDAVGLHTILACSPRVGRGTLLTVDPGWSSTHKFDPTTTRSSKSSSTTSTTSTHTASHKSSSTPVAAIAGGVVGGVAALGLVGLAAFLFIRRRHRPQDAPPNATLGGNPPQDQTPPAPGGGGAVYPAGVPAAYAPVQMQQQGYDAQHMNQYGQQGGVYPQQYQGQYPPHHQQQYTYPAGVNGSAPGVFKQGDLSPQQQHSPHPTELAATAAVGAETNRAELSN</sequence>
<dbReference type="EMBL" id="KI911140">
    <property type="protein sequence ID" value="ETS05771.1"/>
    <property type="molecule type" value="Genomic_DNA"/>
</dbReference>
<evidence type="ECO:0000256" key="6">
    <source>
        <dbReference type="SAM" id="Phobius"/>
    </source>
</evidence>
<feature type="region of interest" description="Disordered" evidence="5">
    <location>
        <begin position="21"/>
        <end position="40"/>
    </location>
</feature>
<dbReference type="Proteomes" id="UP000024376">
    <property type="component" value="Unassembled WGS sequence"/>
</dbReference>
<dbReference type="AlphaFoldDB" id="A0A024SJ66"/>
<keyword evidence="2 6" id="KW-0812">Transmembrane</keyword>
<keyword evidence="4 6" id="KW-0472">Membrane</keyword>
<accession>A0A024SJ66</accession>
<dbReference type="PANTHER" id="PTHR15549:SF33">
    <property type="entry name" value="MEMBRANE PROTEIN WSC4, PUTATIVE (AFU_ORTHOLOGUE AFUA_5G09020)-RELATED"/>
    <property type="match status" value="1"/>
</dbReference>
<feature type="compositionally biased region" description="Low complexity" evidence="5">
    <location>
        <begin position="339"/>
        <end position="351"/>
    </location>
</feature>
<feature type="compositionally biased region" description="Low complexity" evidence="5">
    <location>
        <begin position="211"/>
        <end position="236"/>
    </location>
</feature>
<evidence type="ECO:0000256" key="5">
    <source>
        <dbReference type="SAM" id="MobiDB-lite"/>
    </source>
</evidence>
<evidence type="ECO:0000256" key="2">
    <source>
        <dbReference type="ARBA" id="ARBA00022692"/>
    </source>
</evidence>
<organism evidence="8 9">
    <name type="scientific">Hypocrea jecorina (strain ATCC 56765 / BCRC 32924 / NRRL 11460 / Rut C-30)</name>
    <name type="common">Trichoderma reesei</name>
    <dbReference type="NCBI Taxonomy" id="1344414"/>
    <lineage>
        <taxon>Eukaryota</taxon>
        <taxon>Fungi</taxon>
        <taxon>Dikarya</taxon>
        <taxon>Ascomycota</taxon>
        <taxon>Pezizomycotina</taxon>
        <taxon>Sordariomycetes</taxon>
        <taxon>Hypocreomycetidae</taxon>
        <taxon>Hypocreales</taxon>
        <taxon>Hypocreaceae</taxon>
        <taxon>Trichoderma</taxon>
    </lineage>
</organism>
<dbReference type="GO" id="GO:0016020">
    <property type="term" value="C:membrane"/>
    <property type="evidence" value="ECO:0007669"/>
    <property type="project" value="UniProtKB-SubCell"/>
</dbReference>